<gene>
    <name evidence="2" type="ORF">A2654_01260</name>
</gene>
<keyword evidence="1" id="KW-0472">Membrane</keyword>
<dbReference type="InterPro" id="IPR045584">
    <property type="entry name" value="Pilin-like"/>
</dbReference>
<accession>A0A1G2E4E3</accession>
<evidence type="ECO:0000313" key="2">
    <source>
        <dbReference type="EMBL" id="OGZ20724.1"/>
    </source>
</evidence>
<sequence>MENKAFTLIELLVVVSIIVLITALTLPNYRLGDNQLAIQRSSHKVSQDLRRAQEFAISVKDFNGSVPNGYGLYFDLDQPDRYLVFADLDGDHVYSSPSEKSEEIILEGNVTLGSLTPIAPDNSLNVFFAPPNPTISFLPNAATATINIKVAASQKNIQVNKAGLINVE</sequence>
<feature type="transmembrane region" description="Helical" evidence="1">
    <location>
        <begin position="6"/>
        <end position="26"/>
    </location>
</feature>
<keyword evidence="1" id="KW-0812">Transmembrane</keyword>
<protein>
    <recommendedName>
        <fullName evidence="4">General secretion pathway GspH domain-containing protein</fullName>
    </recommendedName>
</protein>
<dbReference type="NCBIfam" id="TIGR02532">
    <property type="entry name" value="IV_pilin_GFxxxE"/>
    <property type="match status" value="1"/>
</dbReference>
<name>A0A1G2E4E3_9BACT</name>
<dbReference type="Pfam" id="PF07963">
    <property type="entry name" value="N_methyl"/>
    <property type="match status" value="1"/>
</dbReference>
<dbReference type="AlphaFoldDB" id="A0A1G2E4E3"/>
<dbReference type="Proteomes" id="UP000178721">
    <property type="component" value="Unassembled WGS sequence"/>
</dbReference>
<comment type="caution">
    <text evidence="2">The sequence shown here is derived from an EMBL/GenBank/DDBJ whole genome shotgun (WGS) entry which is preliminary data.</text>
</comment>
<proteinExistence type="predicted"/>
<dbReference type="InterPro" id="IPR012902">
    <property type="entry name" value="N_methyl_site"/>
</dbReference>
<evidence type="ECO:0000256" key="1">
    <source>
        <dbReference type="SAM" id="Phobius"/>
    </source>
</evidence>
<dbReference type="EMBL" id="MHMA01000003">
    <property type="protein sequence ID" value="OGZ20724.1"/>
    <property type="molecule type" value="Genomic_DNA"/>
</dbReference>
<evidence type="ECO:0000313" key="3">
    <source>
        <dbReference type="Proteomes" id="UP000178721"/>
    </source>
</evidence>
<evidence type="ECO:0008006" key="4">
    <source>
        <dbReference type="Google" id="ProtNLM"/>
    </source>
</evidence>
<dbReference type="SUPFAM" id="SSF54523">
    <property type="entry name" value="Pili subunits"/>
    <property type="match status" value="1"/>
</dbReference>
<dbReference type="Gene3D" id="3.30.700.10">
    <property type="entry name" value="Glycoprotein, Type 4 Pilin"/>
    <property type="match status" value="1"/>
</dbReference>
<organism evidence="2 3">
    <name type="scientific">Candidatus Nealsonbacteria bacterium RIFCSPHIGHO2_01_FULL_43_31</name>
    <dbReference type="NCBI Taxonomy" id="1801665"/>
    <lineage>
        <taxon>Bacteria</taxon>
        <taxon>Candidatus Nealsoniibacteriota</taxon>
    </lineage>
</organism>
<keyword evidence="1" id="KW-1133">Transmembrane helix</keyword>
<reference evidence="2 3" key="1">
    <citation type="journal article" date="2016" name="Nat. Commun.">
        <title>Thousands of microbial genomes shed light on interconnected biogeochemical processes in an aquifer system.</title>
        <authorList>
            <person name="Anantharaman K."/>
            <person name="Brown C.T."/>
            <person name="Hug L.A."/>
            <person name="Sharon I."/>
            <person name="Castelle C.J."/>
            <person name="Probst A.J."/>
            <person name="Thomas B.C."/>
            <person name="Singh A."/>
            <person name="Wilkins M.J."/>
            <person name="Karaoz U."/>
            <person name="Brodie E.L."/>
            <person name="Williams K.H."/>
            <person name="Hubbard S.S."/>
            <person name="Banfield J.F."/>
        </authorList>
    </citation>
    <scope>NUCLEOTIDE SEQUENCE [LARGE SCALE GENOMIC DNA]</scope>
</reference>